<organism evidence="7 8">
    <name type="scientific">Nocardiopsis suaedae</name>
    <dbReference type="NCBI Taxonomy" id="3018444"/>
    <lineage>
        <taxon>Bacteria</taxon>
        <taxon>Bacillati</taxon>
        <taxon>Actinomycetota</taxon>
        <taxon>Actinomycetes</taxon>
        <taxon>Streptosporangiales</taxon>
        <taxon>Nocardiopsidaceae</taxon>
        <taxon>Nocardiopsis</taxon>
    </lineage>
</organism>
<dbReference type="SUPFAM" id="SSF46689">
    <property type="entry name" value="Homeodomain-like"/>
    <property type="match status" value="1"/>
</dbReference>
<dbReference type="RefSeq" id="WP_270677841.1">
    <property type="nucleotide sequence ID" value="NZ_JAQFWP010000018.1"/>
</dbReference>
<gene>
    <name evidence="7" type="ORF">O4U47_11760</name>
</gene>
<dbReference type="Proteomes" id="UP001165685">
    <property type="component" value="Unassembled WGS sequence"/>
</dbReference>
<dbReference type="PANTHER" id="PTHR30055">
    <property type="entry name" value="HTH-TYPE TRANSCRIPTIONAL REGULATOR RUTR"/>
    <property type="match status" value="1"/>
</dbReference>
<dbReference type="InterPro" id="IPR009057">
    <property type="entry name" value="Homeodomain-like_sf"/>
</dbReference>
<accession>A0ABT4TKQ3</accession>
<dbReference type="Pfam" id="PF13977">
    <property type="entry name" value="TetR_C_6"/>
    <property type="match status" value="1"/>
</dbReference>
<dbReference type="InterPro" id="IPR050109">
    <property type="entry name" value="HTH-type_TetR-like_transc_reg"/>
</dbReference>
<proteinExistence type="predicted"/>
<feature type="domain" description="HTH tetR-type" evidence="6">
    <location>
        <begin position="7"/>
        <end position="67"/>
    </location>
</feature>
<dbReference type="InterPro" id="IPR039538">
    <property type="entry name" value="BetI_C"/>
</dbReference>
<evidence type="ECO:0000313" key="7">
    <source>
        <dbReference type="EMBL" id="MDA2805186.1"/>
    </source>
</evidence>
<evidence type="ECO:0000256" key="3">
    <source>
        <dbReference type="ARBA" id="ARBA00023125"/>
    </source>
</evidence>
<dbReference type="PROSITE" id="PS50977">
    <property type="entry name" value="HTH_TETR_2"/>
    <property type="match status" value="1"/>
</dbReference>
<dbReference type="Gene3D" id="1.10.357.10">
    <property type="entry name" value="Tetracycline Repressor, domain 2"/>
    <property type="match status" value="1"/>
</dbReference>
<feature type="DNA-binding region" description="H-T-H motif" evidence="5">
    <location>
        <begin position="30"/>
        <end position="49"/>
    </location>
</feature>
<keyword evidence="2" id="KW-0805">Transcription regulation</keyword>
<dbReference type="PRINTS" id="PR00455">
    <property type="entry name" value="HTHTETR"/>
</dbReference>
<keyword evidence="1" id="KW-0678">Repressor</keyword>
<name>A0ABT4TKQ3_9ACTN</name>
<evidence type="ECO:0000256" key="5">
    <source>
        <dbReference type="PROSITE-ProRule" id="PRU00335"/>
    </source>
</evidence>
<dbReference type="PANTHER" id="PTHR30055:SF231">
    <property type="entry name" value="TRANSCRIPTIONAL REGULATORY PROTEIN (PROBABLY DEOR-FAMILY)-RELATED"/>
    <property type="match status" value="1"/>
</dbReference>
<evidence type="ECO:0000259" key="6">
    <source>
        <dbReference type="PROSITE" id="PS50977"/>
    </source>
</evidence>
<comment type="caution">
    <text evidence="7">The sequence shown here is derived from an EMBL/GenBank/DDBJ whole genome shotgun (WGS) entry which is preliminary data.</text>
</comment>
<keyword evidence="3 5" id="KW-0238">DNA-binding</keyword>
<protein>
    <submittedName>
        <fullName evidence="7">TetR/AcrR family transcriptional regulator</fullName>
    </submittedName>
</protein>
<evidence type="ECO:0000256" key="1">
    <source>
        <dbReference type="ARBA" id="ARBA00022491"/>
    </source>
</evidence>
<sequence length="188" mass="19962">MDSTDPDDRRTAIIRAVWRVIAESGMGAVSMRNVASAAGVSVGRIQYWFRSKDELLRASLEAMVAGAEERHSAETEGADDREALWRLIAGPIPLAESSRAMVSVFHQYVAAGISHPGLAELLAEAKEGAEAEAARLLRRAAPGVADARQAARSLMATADGLTMRVLIGGLSAAEAEHTLRTEVDRVAG</sequence>
<keyword evidence="8" id="KW-1185">Reference proteome</keyword>
<evidence type="ECO:0000313" key="8">
    <source>
        <dbReference type="Proteomes" id="UP001165685"/>
    </source>
</evidence>
<evidence type="ECO:0000256" key="4">
    <source>
        <dbReference type="ARBA" id="ARBA00023163"/>
    </source>
</evidence>
<dbReference type="EMBL" id="JAQFWP010000018">
    <property type="protein sequence ID" value="MDA2805186.1"/>
    <property type="molecule type" value="Genomic_DNA"/>
</dbReference>
<dbReference type="Pfam" id="PF00440">
    <property type="entry name" value="TetR_N"/>
    <property type="match status" value="1"/>
</dbReference>
<dbReference type="InterPro" id="IPR001647">
    <property type="entry name" value="HTH_TetR"/>
</dbReference>
<keyword evidence="4" id="KW-0804">Transcription</keyword>
<evidence type="ECO:0000256" key="2">
    <source>
        <dbReference type="ARBA" id="ARBA00023015"/>
    </source>
</evidence>
<dbReference type="SUPFAM" id="SSF48498">
    <property type="entry name" value="Tetracyclin repressor-like, C-terminal domain"/>
    <property type="match status" value="1"/>
</dbReference>
<reference evidence="7" key="1">
    <citation type="submission" date="2023-01" db="EMBL/GenBank/DDBJ databases">
        <title>Draft genome sequence of Nocardiopsis sp. LSu2-4 isolated from halophytes.</title>
        <authorList>
            <person name="Duangmal K."/>
            <person name="Chantavorakit T."/>
        </authorList>
    </citation>
    <scope>NUCLEOTIDE SEQUENCE</scope>
    <source>
        <strain evidence="7">LSu2-4</strain>
    </source>
</reference>
<dbReference type="InterPro" id="IPR036271">
    <property type="entry name" value="Tet_transcr_reg_TetR-rel_C_sf"/>
</dbReference>